<comment type="caution">
    <text evidence="5">The sequence shown here is derived from an EMBL/GenBank/DDBJ whole genome shotgun (WGS) entry which is preliminary data.</text>
</comment>
<reference evidence="5" key="2">
    <citation type="submission" date="2020-09" db="EMBL/GenBank/DDBJ databases">
        <authorList>
            <person name="Sun Q."/>
            <person name="Zhou Y."/>
        </authorList>
    </citation>
    <scope>NUCLEOTIDE SEQUENCE</scope>
    <source>
        <strain evidence="5">CGMCC 1.12153</strain>
    </source>
</reference>
<dbReference type="Pfam" id="PF01381">
    <property type="entry name" value="HTH_3"/>
    <property type="match status" value="1"/>
</dbReference>
<feature type="domain" description="HTH cro/C1-type" evidence="4">
    <location>
        <begin position="17"/>
        <end position="71"/>
    </location>
</feature>
<reference evidence="5" key="1">
    <citation type="journal article" date="2014" name="Int. J. Syst. Evol. Microbiol.">
        <title>Complete genome sequence of Corynebacterium casei LMG S-19264T (=DSM 44701T), isolated from a smear-ripened cheese.</title>
        <authorList>
            <consortium name="US DOE Joint Genome Institute (JGI-PGF)"/>
            <person name="Walter F."/>
            <person name="Albersmeier A."/>
            <person name="Kalinowski J."/>
            <person name="Ruckert C."/>
        </authorList>
    </citation>
    <scope>NUCLEOTIDE SEQUENCE</scope>
    <source>
        <strain evidence="5">CGMCC 1.12153</strain>
    </source>
</reference>
<dbReference type="Gene3D" id="1.10.260.40">
    <property type="entry name" value="lambda repressor-like DNA-binding domains"/>
    <property type="match status" value="1"/>
</dbReference>
<dbReference type="EMBL" id="BMEL01000002">
    <property type="protein sequence ID" value="GGF22825.1"/>
    <property type="molecule type" value="Genomic_DNA"/>
</dbReference>
<sequence>MSEEYRLYARNQFGKHLAALRKEAGITQEELAGRAGVDPTYISALERGIRAPGFNMITDLAKGLNISHSQLQSTIANWETYSKNHKK</sequence>
<dbReference type="CDD" id="cd00093">
    <property type="entry name" value="HTH_XRE"/>
    <property type="match status" value="1"/>
</dbReference>
<dbReference type="GO" id="GO:0003677">
    <property type="term" value="F:DNA binding"/>
    <property type="evidence" value="ECO:0007669"/>
    <property type="project" value="UniProtKB-KW"/>
</dbReference>
<dbReference type="InterPro" id="IPR010982">
    <property type="entry name" value="Lambda_DNA-bd_dom_sf"/>
</dbReference>
<dbReference type="PANTHER" id="PTHR46797:SF23">
    <property type="entry name" value="HTH-TYPE TRANSCRIPTIONAL REGULATOR SUTR"/>
    <property type="match status" value="1"/>
</dbReference>
<protein>
    <recommendedName>
        <fullName evidence="4">HTH cro/C1-type domain-containing protein</fullName>
    </recommendedName>
</protein>
<dbReference type="RefSeq" id="WP_188377528.1">
    <property type="nucleotide sequence ID" value="NZ_BMEL01000002.1"/>
</dbReference>
<dbReference type="PROSITE" id="PS50943">
    <property type="entry name" value="HTH_CROC1"/>
    <property type="match status" value="1"/>
</dbReference>
<dbReference type="SMART" id="SM00530">
    <property type="entry name" value="HTH_XRE"/>
    <property type="match status" value="1"/>
</dbReference>
<gene>
    <name evidence="5" type="ORF">GCM10010954_22040</name>
</gene>
<organism evidence="5 6">
    <name type="scientific">Halobacillus andaensis</name>
    <dbReference type="NCBI Taxonomy" id="1176239"/>
    <lineage>
        <taxon>Bacteria</taxon>
        <taxon>Bacillati</taxon>
        <taxon>Bacillota</taxon>
        <taxon>Bacilli</taxon>
        <taxon>Bacillales</taxon>
        <taxon>Bacillaceae</taxon>
        <taxon>Halobacillus</taxon>
    </lineage>
</organism>
<keyword evidence="1" id="KW-0805">Transcription regulation</keyword>
<dbReference type="Proteomes" id="UP000660110">
    <property type="component" value="Unassembled WGS sequence"/>
</dbReference>
<evidence type="ECO:0000256" key="2">
    <source>
        <dbReference type="ARBA" id="ARBA00023125"/>
    </source>
</evidence>
<dbReference type="PANTHER" id="PTHR46797">
    <property type="entry name" value="HTH-TYPE TRANSCRIPTIONAL REGULATOR"/>
    <property type="match status" value="1"/>
</dbReference>
<dbReference type="AlphaFoldDB" id="A0A917EVY0"/>
<keyword evidence="3" id="KW-0804">Transcription</keyword>
<evidence type="ECO:0000313" key="5">
    <source>
        <dbReference type="EMBL" id="GGF22825.1"/>
    </source>
</evidence>
<keyword evidence="2" id="KW-0238">DNA-binding</keyword>
<dbReference type="GO" id="GO:0003700">
    <property type="term" value="F:DNA-binding transcription factor activity"/>
    <property type="evidence" value="ECO:0007669"/>
    <property type="project" value="TreeGrafter"/>
</dbReference>
<dbReference type="InterPro" id="IPR050807">
    <property type="entry name" value="TransReg_Diox_bact_type"/>
</dbReference>
<dbReference type="InterPro" id="IPR001387">
    <property type="entry name" value="Cro/C1-type_HTH"/>
</dbReference>
<evidence type="ECO:0000259" key="4">
    <source>
        <dbReference type="PROSITE" id="PS50943"/>
    </source>
</evidence>
<accession>A0A917EVY0</accession>
<evidence type="ECO:0000256" key="1">
    <source>
        <dbReference type="ARBA" id="ARBA00023015"/>
    </source>
</evidence>
<name>A0A917EVY0_HALAA</name>
<dbReference type="SUPFAM" id="SSF47413">
    <property type="entry name" value="lambda repressor-like DNA-binding domains"/>
    <property type="match status" value="1"/>
</dbReference>
<keyword evidence="6" id="KW-1185">Reference proteome</keyword>
<evidence type="ECO:0000313" key="6">
    <source>
        <dbReference type="Proteomes" id="UP000660110"/>
    </source>
</evidence>
<proteinExistence type="predicted"/>
<evidence type="ECO:0000256" key="3">
    <source>
        <dbReference type="ARBA" id="ARBA00023163"/>
    </source>
</evidence>
<dbReference type="GO" id="GO:0005829">
    <property type="term" value="C:cytosol"/>
    <property type="evidence" value="ECO:0007669"/>
    <property type="project" value="TreeGrafter"/>
</dbReference>